<dbReference type="Pfam" id="PF11751">
    <property type="entry name" value="PorP_SprF"/>
    <property type="match status" value="1"/>
</dbReference>
<proteinExistence type="predicted"/>
<organism evidence="1 2">
    <name type="scientific">Daejeonella rubra</name>
    <dbReference type="NCBI Taxonomy" id="990371"/>
    <lineage>
        <taxon>Bacteria</taxon>
        <taxon>Pseudomonadati</taxon>
        <taxon>Bacteroidota</taxon>
        <taxon>Sphingobacteriia</taxon>
        <taxon>Sphingobacteriales</taxon>
        <taxon>Sphingobacteriaceae</taxon>
        <taxon>Daejeonella</taxon>
    </lineage>
</organism>
<protein>
    <submittedName>
        <fullName evidence="1">Type IX secretion system membrane protein, PorP/SprF family</fullName>
    </submittedName>
</protein>
<dbReference type="OrthoDB" id="1493187at2"/>
<accession>A0A1G9XX84</accession>
<dbReference type="Proteomes" id="UP000199226">
    <property type="component" value="Unassembled WGS sequence"/>
</dbReference>
<gene>
    <name evidence="1" type="ORF">SAMN05421813_1332</name>
</gene>
<dbReference type="NCBIfam" id="TIGR03519">
    <property type="entry name" value="T9SS_PorP_fam"/>
    <property type="match status" value="1"/>
</dbReference>
<keyword evidence="2" id="KW-1185">Reference proteome</keyword>
<dbReference type="EMBL" id="FNHH01000033">
    <property type="protein sequence ID" value="SDN00785.1"/>
    <property type="molecule type" value="Genomic_DNA"/>
</dbReference>
<sequence>MKNGILNRILFVIGLIVLADPLFAQQNALFSQYMFNALAINPAYAGSRNVVAATALYRNQWVGIEGAPKTGTFTIDAPFSDERIGMGLQVISDKIGITTTTGLVLSSAYRIPMNDGSLSFGLQGSMNNYHAGFSTVNLDPSGPIPDQAFQGDVNKTLYNFGSGVYYNTSRFYAGFSVQDFVRNRLNIDTISDGDITARQSAHGYLTTGYVFPIGMDLNLKTSVLVKGVKGAPVQGDFNATIWIKNVFAIGAEYRTSADVSALMELKVSPQVRIGYAYDKSITALRKFNSGSHEFMLRYEFSFDRDRTLSPRYF</sequence>
<evidence type="ECO:0000313" key="1">
    <source>
        <dbReference type="EMBL" id="SDN00785.1"/>
    </source>
</evidence>
<name>A0A1G9XX84_9SPHI</name>
<evidence type="ECO:0000313" key="2">
    <source>
        <dbReference type="Proteomes" id="UP000199226"/>
    </source>
</evidence>
<dbReference type="AlphaFoldDB" id="A0A1G9XX84"/>
<dbReference type="InterPro" id="IPR019861">
    <property type="entry name" value="PorP/SprF_Bacteroidetes"/>
</dbReference>
<dbReference type="STRING" id="990371.SAMN05421813_1332"/>
<reference evidence="2" key="1">
    <citation type="submission" date="2016-10" db="EMBL/GenBank/DDBJ databases">
        <authorList>
            <person name="Varghese N."/>
            <person name="Submissions S."/>
        </authorList>
    </citation>
    <scope>NUCLEOTIDE SEQUENCE [LARGE SCALE GENOMIC DNA]</scope>
    <source>
        <strain evidence="2">DSM 24536</strain>
    </source>
</reference>